<protein>
    <submittedName>
        <fullName evidence="5">FAD/NAD(P)-binding domain-containing protein</fullName>
    </submittedName>
</protein>
<evidence type="ECO:0000256" key="3">
    <source>
        <dbReference type="ARBA" id="ARBA00023002"/>
    </source>
</evidence>
<keyword evidence="1" id="KW-0285">Flavoprotein</keyword>
<evidence type="ECO:0000313" key="6">
    <source>
        <dbReference type="Proteomes" id="UP000077069"/>
    </source>
</evidence>
<dbReference type="GO" id="GO:0016491">
    <property type="term" value="F:oxidoreductase activity"/>
    <property type="evidence" value="ECO:0007669"/>
    <property type="project" value="UniProtKB-KW"/>
</dbReference>
<evidence type="ECO:0000256" key="1">
    <source>
        <dbReference type="ARBA" id="ARBA00022630"/>
    </source>
</evidence>
<dbReference type="GO" id="GO:0071949">
    <property type="term" value="F:FAD binding"/>
    <property type="evidence" value="ECO:0007669"/>
    <property type="project" value="InterPro"/>
</dbReference>
<dbReference type="OrthoDB" id="655030at2759"/>
<proteinExistence type="predicted"/>
<evidence type="ECO:0000313" key="5">
    <source>
        <dbReference type="EMBL" id="OAG06357.1"/>
    </source>
</evidence>
<keyword evidence="6" id="KW-1185">Reference proteome</keyword>
<dbReference type="Proteomes" id="UP000077069">
    <property type="component" value="Unassembled WGS sequence"/>
</dbReference>
<dbReference type="AlphaFoldDB" id="A0A177CHU9"/>
<dbReference type="STRING" id="1460663.A0A177CHU9"/>
<dbReference type="InterPro" id="IPR002938">
    <property type="entry name" value="FAD-bd"/>
</dbReference>
<dbReference type="PANTHER" id="PTHR46865">
    <property type="entry name" value="OXIDOREDUCTASE-RELATED"/>
    <property type="match status" value="1"/>
</dbReference>
<dbReference type="SUPFAM" id="SSF51905">
    <property type="entry name" value="FAD/NAD(P)-binding domain"/>
    <property type="match status" value="1"/>
</dbReference>
<feature type="domain" description="FAD-binding" evidence="4">
    <location>
        <begin position="8"/>
        <end position="369"/>
    </location>
</feature>
<dbReference type="PRINTS" id="PR00420">
    <property type="entry name" value="RNGMNOXGNASE"/>
</dbReference>
<keyword evidence="2" id="KW-0274">FAD</keyword>
<name>A0A177CHU9_9PLEO</name>
<dbReference type="InterPro" id="IPR051704">
    <property type="entry name" value="FAD_aromatic-hydroxylase"/>
</dbReference>
<dbReference type="EMBL" id="KV441552">
    <property type="protein sequence ID" value="OAG06357.1"/>
    <property type="molecule type" value="Genomic_DNA"/>
</dbReference>
<evidence type="ECO:0000256" key="2">
    <source>
        <dbReference type="ARBA" id="ARBA00022827"/>
    </source>
</evidence>
<accession>A0A177CHU9</accession>
<dbReference type="Pfam" id="PF01494">
    <property type="entry name" value="FAD_binding_3"/>
    <property type="match status" value="1"/>
</dbReference>
<keyword evidence="3" id="KW-0560">Oxidoreductase</keyword>
<dbReference type="GeneID" id="28762014"/>
<dbReference type="Gene3D" id="3.50.50.60">
    <property type="entry name" value="FAD/NAD(P)-binding domain"/>
    <property type="match status" value="1"/>
</dbReference>
<dbReference type="InParanoid" id="A0A177CHU9"/>
<organism evidence="5 6">
    <name type="scientific">Paraphaeosphaeria sporulosa</name>
    <dbReference type="NCBI Taxonomy" id="1460663"/>
    <lineage>
        <taxon>Eukaryota</taxon>
        <taxon>Fungi</taxon>
        <taxon>Dikarya</taxon>
        <taxon>Ascomycota</taxon>
        <taxon>Pezizomycotina</taxon>
        <taxon>Dothideomycetes</taxon>
        <taxon>Pleosporomycetidae</taxon>
        <taxon>Pleosporales</taxon>
        <taxon>Massarineae</taxon>
        <taxon>Didymosphaeriaceae</taxon>
        <taxon>Paraphaeosphaeria</taxon>
    </lineage>
</organism>
<reference evidence="5 6" key="1">
    <citation type="submission" date="2016-05" db="EMBL/GenBank/DDBJ databases">
        <title>Comparative analysis of secretome profiles of manganese(II)-oxidizing ascomycete fungi.</title>
        <authorList>
            <consortium name="DOE Joint Genome Institute"/>
            <person name="Zeiner C.A."/>
            <person name="Purvine S.O."/>
            <person name="Zink E.M."/>
            <person name="Wu S."/>
            <person name="Pasa-Tolic L."/>
            <person name="Chaput D.L."/>
            <person name="Haridas S."/>
            <person name="Grigoriev I.V."/>
            <person name="Santelli C.M."/>
            <person name="Hansel C.M."/>
        </authorList>
    </citation>
    <scope>NUCLEOTIDE SEQUENCE [LARGE SCALE GENOMIC DNA]</scope>
    <source>
        <strain evidence="5 6">AP3s5-JAC2a</strain>
    </source>
</reference>
<dbReference type="Gene3D" id="3.30.9.30">
    <property type="match status" value="1"/>
</dbReference>
<gene>
    <name evidence="5" type="ORF">CC84DRAFT_1164640</name>
</gene>
<dbReference type="RefSeq" id="XP_018036722.1">
    <property type="nucleotide sequence ID" value="XM_018178528.1"/>
</dbReference>
<dbReference type="InterPro" id="IPR036188">
    <property type="entry name" value="FAD/NAD-bd_sf"/>
</dbReference>
<sequence>MSERPLNILISGAGVAGASLALVLARQPGFKMQLIITLIERSPVPRITGQSIDIRGPAVDMIKKLGWEQEIKARHTTEKGLAFKNSKGKTMAILPASGDAKAQSATSEYEILRGELTELLLDGIKESKEKGAHVQVVYGETIKSMEDRADGTGVDVQFARGKLEDQRYDVVVAADGIGSPTRGFIFGKEDNASHIRPSGLYIGFYSIPRIPGDDQLWHWATFPPGLAIHLRPHRNGKTMGVYLSICNAKKEPNPDLEAILHADVAQQKQYLRQRFESSVCTWQMKRFMDGLDATDDFYMTHWCQVRTPQWAKGRCVTLGDAAFATMGVGTSLAMAGAYCIAGELSKIASSEQVPQALQSYESVYRPYVKTQNLDFALLPQLANPQTAWGNWVLHTVVGLFAALRLQDLVTWIMNRNEKEEWKLPEYGW</sequence>
<dbReference type="PANTHER" id="PTHR46865:SF2">
    <property type="entry name" value="MONOOXYGENASE"/>
    <property type="match status" value="1"/>
</dbReference>
<evidence type="ECO:0000259" key="4">
    <source>
        <dbReference type="Pfam" id="PF01494"/>
    </source>
</evidence>